<keyword evidence="1" id="KW-0472">Membrane</keyword>
<accession>A0A9W6GX39</accession>
<feature type="transmembrane region" description="Helical" evidence="1">
    <location>
        <begin position="43"/>
        <end position="64"/>
    </location>
</feature>
<sequence length="154" mass="16463">MNIPGLTVVTMSALFGLGVIMVIAGGVGFMSSNPVLMENRHRFAQGVVFTAAALMFVGGIGVHFTGSSNTAFLKGQMQRASQCELASEAAHPEARGGRSGVISRQILSCMQVAGYDWNERTARCQDAPVATNGYCYAPADWFDRAVTTTQLFFD</sequence>
<feature type="transmembrane region" description="Helical" evidence="1">
    <location>
        <begin position="6"/>
        <end position="31"/>
    </location>
</feature>
<dbReference type="RefSeq" id="WP_281804602.1">
    <property type="nucleotide sequence ID" value="NZ_BSEC01000001.1"/>
</dbReference>
<evidence type="ECO:0000256" key="1">
    <source>
        <dbReference type="SAM" id="Phobius"/>
    </source>
</evidence>
<dbReference type="AlphaFoldDB" id="A0A9W6GX39"/>
<evidence type="ECO:0000313" key="2">
    <source>
        <dbReference type="EMBL" id="GLI94533.1"/>
    </source>
</evidence>
<keyword evidence="1" id="KW-0812">Transmembrane</keyword>
<organism evidence="2 3">
    <name type="scientific">Methylocystis echinoides</name>
    <dbReference type="NCBI Taxonomy" id="29468"/>
    <lineage>
        <taxon>Bacteria</taxon>
        <taxon>Pseudomonadati</taxon>
        <taxon>Pseudomonadota</taxon>
        <taxon>Alphaproteobacteria</taxon>
        <taxon>Hyphomicrobiales</taxon>
        <taxon>Methylocystaceae</taxon>
        <taxon>Methylocystis</taxon>
    </lineage>
</organism>
<name>A0A9W6GX39_9HYPH</name>
<protein>
    <submittedName>
        <fullName evidence="2">Uncharacterized protein</fullName>
    </submittedName>
</protein>
<proteinExistence type="predicted"/>
<keyword evidence="1" id="KW-1133">Transmembrane helix</keyword>
<evidence type="ECO:0000313" key="3">
    <source>
        <dbReference type="Proteomes" id="UP001144323"/>
    </source>
</evidence>
<gene>
    <name evidence="2" type="ORF">LMG27198_35250</name>
</gene>
<comment type="caution">
    <text evidence="2">The sequence shown here is derived from an EMBL/GenBank/DDBJ whole genome shotgun (WGS) entry which is preliminary data.</text>
</comment>
<dbReference type="EMBL" id="BSEC01000001">
    <property type="protein sequence ID" value="GLI94533.1"/>
    <property type="molecule type" value="Genomic_DNA"/>
</dbReference>
<reference evidence="2" key="1">
    <citation type="journal article" date="2023" name="Int. J. Syst. Evol. Microbiol.">
        <title>Methylocystis iwaonis sp. nov., a type II methane-oxidizing bacterium from surface soil of a rice paddy field in Japan, and emended description of the genus Methylocystis (ex Whittenbury et al. 1970) Bowman et al. 1993.</title>
        <authorList>
            <person name="Kaise H."/>
            <person name="Sawadogo J.B."/>
            <person name="Alam M.S."/>
            <person name="Ueno C."/>
            <person name="Dianou D."/>
            <person name="Shinjo R."/>
            <person name="Asakawa S."/>
        </authorList>
    </citation>
    <scope>NUCLEOTIDE SEQUENCE</scope>
    <source>
        <strain evidence="2">LMG27198</strain>
    </source>
</reference>
<dbReference type="Proteomes" id="UP001144323">
    <property type="component" value="Unassembled WGS sequence"/>
</dbReference>
<keyword evidence="3" id="KW-1185">Reference proteome</keyword>